<evidence type="ECO:0000313" key="1">
    <source>
        <dbReference type="EMBL" id="GIY80505.1"/>
    </source>
</evidence>
<gene>
    <name evidence="1" type="ORF">CDAR_596861</name>
</gene>
<keyword evidence="2" id="KW-1185">Reference proteome</keyword>
<dbReference type="AlphaFoldDB" id="A0AAV4WGQ1"/>
<dbReference type="Proteomes" id="UP001054837">
    <property type="component" value="Unassembled WGS sequence"/>
</dbReference>
<proteinExistence type="predicted"/>
<accession>A0AAV4WGQ1</accession>
<evidence type="ECO:0000313" key="2">
    <source>
        <dbReference type="Proteomes" id="UP001054837"/>
    </source>
</evidence>
<comment type="caution">
    <text evidence="1">The sequence shown here is derived from an EMBL/GenBank/DDBJ whole genome shotgun (WGS) entry which is preliminary data.</text>
</comment>
<sequence length="99" mass="11280">MVKQLNHRLSPGEEVLHWTSVSVDTITEKTERIALEYGKKSKSNSKPGKDETSSFDCSSFLVRNAYCRRQKFSSAENSVRLSPDGPFFLYRFATDDVIL</sequence>
<name>A0AAV4WGQ1_9ARAC</name>
<reference evidence="1 2" key="1">
    <citation type="submission" date="2021-06" db="EMBL/GenBank/DDBJ databases">
        <title>Caerostris darwini draft genome.</title>
        <authorList>
            <person name="Kono N."/>
            <person name="Arakawa K."/>
        </authorList>
    </citation>
    <scope>NUCLEOTIDE SEQUENCE [LARGE SCALE GENOMIC DNA]</scope>
</reference>
<organism evidence="1 2">
    <name type="scientific">Caerostris darwini</name>
    <dbReference type="NCBI Taxonomy" id="1538125"/>
    <lineage>
        <taxon>Eukaryota</taxon>
        <taxon>Metazoa</taxon>
        <taxon>Ecdysozoa</taxon>
        <taxon>Arthropoda</taxon>
        <taxon>Chelicerata</taxon>
        <taxon>Arachnida</taxon>
        <taxon>Araneae</taxon>
        <taxon>Araneomorphae</taxon>
        <taxon>Entelegynae</taxon>
        <taxon>Araneoidea</taxon>
        <taxon>Araneidae</taxon>
        <taxon>Caerostris</taxon>
    </lineage>
</organism>
<dbReference type="EMBL" id="BPLQ01014509">
    <property type="protein sequence ID" value="GIY80505.1"/>
    <property type="molecule type" value="Genomic_DNA"/>
</dbReference>
<protein>
    <submittedName>
        <fullName evidence="1">Uncharacterized protein</fullName>
    </submittedName>
</protein>